<dbReference type="EMBL" id="PDEP01000001">
    <property type="protein sequence ID" value="PEN09170.1"/>
    <property type="molecule type" value="Genomic_DNA"/>
</dbReference>
<feature type="domain" description="ABC3 transporter permease C-terminal" evidence="12">
    <location>
        <begin position="175"/>
        <end position="288"/>
    </location>
</feature>
<dbReference type="RefSeq" id="WP_098060570.1">
    <property type="nucleotide sequence ID" value="NZ_PDEP01000001.1"/>
</dbReference>
<evidence type="ECO:0000256" key="3">
    <source>
        <dbReference type="ARBA" id="ARBA00021907"/>
    </source>
</evidence>
<organism evidence="14 15">
    <name type="scientific">Longimonas halophila</name>
    <dbReference type="NCBI Taxonomy" id="1469170"/>
    <lineage>
        <taxon>Bacteria</taxon>
        <taxon>Pseudomonadati</taxon>
        <taxon>Rhodothermota</taxon>
        <taxon>Rhodothermia</taxon>
        <taxon>Rhodothermales</taxon>
        <taxon>Salisaetaceae</taxon>
        <taxon>Longimonas</taxon>
    </lineage>
</organism>
<evidence type="ECO:0000256" key="10">
    <source>
        <dbReference type="PIRNR" id="PIRNR003097"/>
    </source>
</evidence>
<dbReference type="PANTHER" id="PTHR47755">
    <property type="entry name" value="CELL DIVISION PROTEIN FTSX"/>
    <property type="match status" value="1"/>
</dbReference>
<sequence>MSLFFSIREGIANFRRARFAAFASTMAMAVALLMLGTLALLGLEAQQVLSWLQQRVGEMEVFVAESATESEAEALFSRIQTHPQVTSAEYISKEQAQAIFQEEFGEGAESFIDEPFLPASVRLQVRAPFVQTDSLSQLQADLQTWDHVDEVVFNQPLLNTVQQNIRLAGSIGAAVGGIILIAALFLVGNTIRLTIYARRLLIRTMKLVGATDGFIRRPFLVEGALQGMLAGMLAGGGLWALYRGALSYFPQMAGLAPNIEWMLLGGTIITGIVLGWVGSFMAVRRFINRVELH</sequence>
<dbReference type="AlphaFoldDB" id="A0A2H3P0S5"/>
<keyword evidence="5 10" id="KW-0132">Cell division</keyword>
<keyword evidence="6 11" id="KW-0812">Transmembrane</keyword>
<evidence type="ECO:0000256" key="7">
    <source>
        <dbReference type="ARBA" id="ARBA00022989"/>
    </source>
</evidence>
<keyword evidence="7 11" id="KW-1133">Transmembrane helix</keyword>
<evidence type="ECO:0000256" key="9">
    <source>
        <dbReference type="ARBA" id="ARBA00023306"/>
    </source>
</evidence>
<feature type="transmembrane region" description="Helical" evidence="11">
    <location>
        <begin position="218"/>
        <end position="241"/>
    </location>
</feature>
<comment type="subcellular location">
    <subcellularLocation>
        <location evidence="1">Cell membrane</location>
        <topology evidence="1">Multi-pass membrane protein</topology>
    </subcellularLocation>
</comment>
<gene>
    <name evidence="14" type="ORF">CRI93_00095</name>
</gene>
<evidence type="ECO:0000256" key="11">
    <source>
        <dbReference type="SAM" id="Phobius"/>
    </source>
</evidence>
<dbReference type="Proteomes" id="UP000221024">
    <property type="component" value="Unassembled WGS sequence"/>
</dbReference>
<keyword evidence="15" id="KW-1185">Reference proteome</keyword>
<reference evidence="14 15" key="1">
    <citation type="submission" date="2017-10" db="EMBL/GenBank/DDBJ databases">
        <title>Draft genome of Longimonas halophila.</title>
        <authorList>
            <person name="Goh K.M."/>
            <person name="Shamsir M.S."/>
            <person name="Lim S.W."/>
        </authorList>
    </citation>
    <scope>NUCLEOTIDE SEQUENCE [LARGE SCALE GENOMIC DNA]</scope>
    <source>
        <strain evidence="14 15">KCTC 42399</strain>
    </source>
</reference>
<evidence type="ECO:0000256" key="4">
    <source>
        <dbReference type="ARBA" id="ARBA00022475"/>
    </source>
</evidence>
<evidence type="ECO:0000256" key="8">
    <source>
        <dbReference type="ARBA" id="ARBA00023136"/>
    </source>
</evidence>
<dbReference type="InterPro" id="IPR004513">
    <property type="entry name" value="FtsX"/>
</dbReference>
<dbReference type="InterPro" id="IPR003838">
    <property type="entry name" value="ABC3_permease_C"/>
</dbReference>
<evidence type="ECO:0000313" key="14">
    <source>
        <dbReference type="EMBL" id="PEN09170.1"/>
    </source>
</evidence>
<keyword evidence="8 10" id="KW-0472">Membrane</keyword>
<accession>A0A2H3P0S5</accession>
<dbReference type="Pfam" id="PF18075">
    <property type="entry name" value="FtsX_ECD"/>
    <property type="match status" value="1"/>
</dbReference>
<keyword evidence="4 10" id="KW-1003">Cell membrane</keyword>
<dbReference type="InterPro" id="IPR040690">
    <property type="entry name" value="FtsX_ECD"/>
</dbReference>
<dbReference type="OrthoDB" id="9813411at2"/>
<keyword evidence="9 10" id="KW-0131">Cell cycle</keyword>
<evidence type="ECO:0000256" key="1">
    <source>
        <dbReference type="ARBA" id="ARBA00004651"/>
    </source>
</evidence>
<feature type="transmembrane region" description="Helical" evidence="11">
    <location>
        <begin position="261"/>
        <end position="283"/>
    </location>
</feature>
<dbReference type="GO" id="GO:0051301">
    <property type="term" value="P:cell division"/>
    <property type="evidence" value="ECO:0007669"/>
    <property type="project" value="UniProtKB-KW"/>
</dbReference>
<name>A0A2H3P0S5_9BACT</name>
<feature type="transmembrane region" description="Helical" evidence="11">
    <location>
        <begin position="171"/>
        <end position="197"/>
    </location>
</feature>
<feature type="domain" description="FtsX extracellular" evidence="13">
    <location>
        <begin position="58"/>
        <end position="151"/>
    </location>
</feature>
<dbReference type="PIRSF" id="PIRSF003097">
    <property type="entry name" value="FtsX"/>
    <property type="match status" value="1"/>
</dbReference>
<comment type="caution">
    <text evidence="14">The sequence shown here is derived from an EMBL/GenBank/DDBJ whole genome shotgun (WGS) entry which is preliminary data.</text>
</comment>
<comment type="similarity">
    <text evidence="2 10">Belongs to the ABC-4 integral membrane protein family. FtsX subfamily.</text>
</comment>
<protein>
    <recommendedName>
        <fullName evidence="3 10">Cell division protein FtsX</fullName>
    </recommendedName>
</protein>
<dbReference type="Pfam" id="PF02687">
    <property type="entry name" value="FtsX"/>
    <property type="match status" value="1"/>
</dbReference>
<evidence type="ECO:0000259" key="12">
    <source>
        <dbReference type="Pfam" id="PF02687"/>
    </source>
</evidence>
<proteinExistence type="inferred from homology"/>
<evidence type="ECO:0000256" key="6">
    <source>
        <dbReference type="ARBA" id="ARBA00022692"/>
    </source>
</evidence>
<evidence type="ECO:0000313" key="15">
    <source>
        <dbReference type="Proteomes" id="UP000221024"/>
    </source>
</evidence>
<dbReference type="Gene3D" id="3.30.70.3040">
    <property type="match status" value="1"/>
</dbReference>
<evidence type="ECO:0000256" key="2">
    <source>
        <dbReference type="ARBA" id="ARBA00007379"/>
    </source>
</evidence>
<evidence type="ECO:0000256" key="5">
    <source>
        <dbReference type="ARBA" id="ARBA00022618"/>
    </source>
</evidence>
<dbReference type="GO" id="GO:0005886">
    <property type="term" value="C:plasma membrane"/>
    <property type="evidence" value="ECO:0007669"/>
    <property type="project" value="UniProtKB-SubCell"/>
</dbReference>
<evidence type="ECO:0000259" key="13">
    <source>
        <dbReference type="Pfam" id="PF18075"/>
    </source>
</evidence>
<dbReference type="PANTHER" id="PTHR47755:SF1">
    <property type="entry name" value="CELL DIVISION PROTEIN FTSX"/>
    <property type="match status" value="1"/>
</dbReference>